<name>A0A6A7AVW6_9PLEO</name>
<keyword evidence="5" id="KW-1185">Reference proteome</keyword>
<protein>
    <submittedName>
        <fullName evidence="4">Uncharacterized protein</fullName>
    </submittedName>
</protein>
<gene>
    <name evidence="4" type="ORF">T440DRAFT_196968</name>
</gene>
<proteinExistence type="predicted"/>
<evidence type="ECO:0000256" key="1">
    <source>
        <dbReference type="SAM" id="MobiDB-lite"/>
    </source>
</evidence>
<dbReference type="EMBL" id="MU006326">
    <property type="protein sequence ID" value="KAF2847416.1"/>
    <property type="molecule type" value="Genomic_DNA"/>
</dbReference>
<feature type="transmembrane region" description="Helical" evidence="2">
    <location>
        <begin position="124"/>
        <end position="153"/>
    </location>
</feature>
<feature type="signal peptide" evidence="3">
    <location>
        <begin position="1"/>
        <end position="17"/>
    </location>
</feature>
<feature type="region of interest" description="Disordered" evidence="1">
    <location>
        <begin position="91"/>
        <end position="110"/>
    </location>
</feature>
<feature type="chain" id="PRO_5025666443" evidence="3">
    <location>
        <begin position="18"/>
        <end position="196"/>
    </location>
</feature>
<dbReference type="AlphaFoldDB" id="A0A6A7AVW6"/>
<sequence length="196" mass="19860">MRFSIATVFALAGLSVAGPVGQVTKRADAVSLLTDLYATVQVYTGAINATLATLSPSSSILEKTAAIPKVGASLNSITKAITETTSSMNSLAASNASTEEEPEKRSAGALGHPLEKRQIDAATVLLTLIIVEIFATIAGAIAILGLAALLIYINPLTGALAALILAVQLLLNVVLASVTLLLNTLLAGLALTIGGL</sequence>
<evidence type="ECO:0000313" key="5">
    <source>
        <dbReference type="Proteomes" id="UP000799423"/>
    </source>
</evidence>
<keyword evidence="2" id="KW-1133">Transmembrane helix</keyword>
<dbReference type="OrthoDB" id="3796910at2759"/>
<reference evidence="4" key="1">
    <citation type="submission" date="2020-01" db="EMBL/GenBank/DDBJ databases">
        <authorList>
            <consortium name="DOE Joint Genome Institute"/>
            <person name="Haridas S."/>
            <person name="Albert R."/>
            <person name="Binder M."/>
            <person name="Bloem J."/>
            <person name="Labutti K."/>
            <person name="Salamov A."/>
            <person name="Andreopoulos B."/>
            <person name="Baker S.E."/>
            <person name="Barry K."/>
            <person name="Bills G."/>
            <person name="Bluhm B.H."/>
            <person name="Cannon C."/>
            <person name="Castanera R."/>
            <person name="Culley D.E."/>
            <person name="Daum C."/>
            <person name="Ezra D."/>
            <person name="Gonzalez J.B."/>
            <person name="Henrissat B."/>
            <person name="Kuo A."/>
            <person name="Liang C."/>
            <person name="Lipzen A."/>
            <person name="Lutzoni F."/>
            <person name="Magnuson J."/>
            <person name="Mondo S."/>
            <person name="Nolan M."/>
            <person name="Ohm R."/>
            <person name="Pangilinan J."/>
            <person name="Park H.-J."/>
            <person name="Ramirez L."/>
            <person name="Alfaro M."/>
            <person name="Sun H."/>
            <person name="Tritt A."/>
            <person name="Yoshinaga Y."/>
            <person name="Zwiers L.-H."/>
            <person name="Turgeon B.G."/>
            <person name="Goodwin S.B."/>
            <person name="Spatafora J.W."/>
            <person name="Crous P.W."/>
            <person name="Grigoriev I.V."/>
        </authorList>
    </citation>
    <scope>NUCLEOTIDE SEQUENCE</scope>
    <source>
        <strain evidence="4">IPT5</strain>
    </source>
</reference>
<keyword evidence="2" id="KW-0812">Transmembrane</keyword>
<keyword evidence="3" id="KW-0732">Signal</keyword>
<evidence type="ECO:0000256" key="2">
    <source>
        <dbReference type="SAM" id="Phobius"/>
    </source>
</evidence>
<keyword evidence="2" id="KW-0472">Membrane</keyword>
<feature type="transmembrane region" description="Helical" evidence="2">
    <location>
        <begin position="159"/>
        <end position="182"/>
    </location>
</feature>
<evidence type="ECO:0000313" key="4">
    <source>
        <dbReference type="EMBL" id="KAF2847416.1"/>
    </source>
</evidence>
<dbReference type="Proteomes" id="UP000799423">
    <property type="component" value="Unassembled WGS sequence"/>
</dbReference>
<organism evidence="4 5">
    <name type="scientific">Plenodomus tracheiphilus IPT5</name>
    <dbReference type="NCBI Taxonomy" id="1408161"/>
    <lineage>
        <taxon>Eukaryota</taxon>
        <taxon>Fungi</taxon>
        <taxon>Dikarya</taxon>
        <taxon>Ascomycota</taxon>
        <taxon>Pezizomycotina</taxon>
        <taxon>Dothideomycetes</taxon>
        <taxon>Pleosporomycetidae</taxon>
        <taxon>Pleosporales</taxon>
        <taxon>Pleosporineae</taxon>
        <taxon>Leptosphaeriaceae</taxon>
        <taxon>Plenodomus</taxon>
    </lineage>
</organism>
<accession>A0A6A7AVW6</accession>
<evidence type="ECO:0000256" key="3">
    <source>
        <dbReference type="SAM" id="SignalP"/>
    </source>
</evidence>